<feature type="compositionally biased region" description="Basic and acidic residues" evidence="1">
    <location>
        <begin position="717"/>
        <end position="733"/>
    </location>
</feature>
<dbReference type="OrthoDB" id="2963168at2759"/>
<dbReference type="AlphaFoldDB" id="A0A2B7X2M4"/>
<gene>
    <name evidence="2" type="ORF">AJ79_07463</name>
</gene>
<feature type="compositionally biased region" description="Basic residues" evidence="1">
    <location>
        <begin position="778"/>
        <end position="800"/>
    </location>
</feature>
<dbReference type="EMBL" id="PDNB01000152">
    <property type="protein sequence ID" value="PGH03031.1"/>
    <property type="molecule type" value="Genomic_DNA"/>
</dbReference>
<protein>
    <submittedName>
        <fullName evidence="2">Uncharacterized protein</fullName>
    </submittedName>
</protein>
<name>A0A2B7X2M4_9EURO</name>
<evidence type="ECO:0000256" key="1">
    <source>
        <dbReference type="SAM" id="MobiDB-lite"/>
    </source>
</evidence>
<reference evidence="2 3" key="1">
    <citation type="submission" date="2017-10" db="EMBL/GenBank/DDBJ databases">
        <title>Comparative genomics in systemic dimorphic fungi from Ajellomycetaceae.</title>
        <authorList>
            <person name="Munoz J.F."/>
            <person name="Mcewen J.G."/>
            <person name="Clay O.K."/>
            <person name="Cuomo C.A."/>
        </authorList>
    </citation>
    <scope>NUCLEOTIDE SEQUENCE [LARGE SCALE GENOMIC DNA]</scope>
    <source>
        <strain evidence="2 3">UAMH5409</strain>
    </source>
</reference>
<evidence type="ECO:0000313" key="2">
    <source>
        <dbReference type="EMBL" id="PGH03031.1"/>
    </source>
</evidence>
<keyword evidence="3" id="KW-1185">Reference proteome</keyword>
<organism evidence="2 3">
    <name type="scientific">Helicocarpus griseus UAMH5409</name>
    <dbReference type="NCBI Taxonomy" id="1447875"/>
    <lineage>
        <taxon>Eukaryota</taxon>
        <taxon>Fungi</taxon>
        <taxon>Dikarya</taxon>
        <taxon>Ascomycota</taxon>
        <taxon>Pezizomycotina</taxon>
        <taxon>Eurotiomycetes</taxon>
        <taxon>Eurotiomycetidae</taxon>
        <taxon>Onygenales</taxon>
        <taxon>Ajellomycetaceae</taxon>
        <taxon>Helicocarpus</taxon>
    </lineage>
</organism>
<dbReference type="Proteomes" id="UP000223968">
    <property type="component" value="Unassembled WGS sequence"/>
</dbReference>
<feature type="compositionally biased region" description="Basic residues" evidence="1">
    <location>
        <begin position="830"/>
        <end position="840"/>
    </location>
</feature>
<feature type="compositionally biased region" description="Basic and acidic residues" evidence="1">
    <location>
        <begin position="670"/>
        <end position="683"/>
    </location>
</feature>
<sequence length="840" mass="94263">MASNLDLLGVSRTDRHVALNATHDPQNLYITRGYPLWPKKRFFRSYSVPALKEPPSNGFEFTVARQRERFEGDFARSLTGWVNFANVLHGYGIRPPSTGELIFSQQEALLPVHRGWLLLLAIIDRYSDQVSRPDKGLFDDEAEEPEMGNFNNGAIFGVSGIIERIPPSPHSHGELESGPQLLDKVAFRMHSPEHMAKIPEYFSHGDTLRSLAALFLGYLMRADGEECYGLEMPGPIIPQQEPQHGLPYSRAHRSPYRLADNSYKIWVWDETTNNSLLQQKMLFQEVGIQQPPRMLRLKEIEAPDEVVFSQLDDNDTQNYRRIADNKKTVWIARSSLHVLLYAVLQLKISRQSFLCGSPSNYLSILYHLFDSRDLRKFLEKIQSVVVHLPSTQEEKRDLERSLLSMIAKAPMDGNQMSWSRTRMDASVDLDKALDSVCRTSKLLCQTVAILYMQEENFRKICKSYNCGEPATVEKFFLLDPSSKKVVAPSINFDATEFYFDFSAVFSGSELAEVWSTPMNQYPKALPLPQAMIACLQGHLRMAIWDMKLPALPLANFYASLCNSVVYIAPQETPSRSVLMPTSFGYRPAHPQHPTFASPTPAPPPALPLPGVSILHAPFSRPPLVDHPDPPGSVRRKASVDFKQGTGDAELVALEPYSSSTPEEELSDLQRSSHSDVASHEEHPNFSYSSAFAESSSSPSSSHEENSVVESNPASETRSMHGTEDGYTTARDDTGEPSNASVAQQRARDAIPMRGILLRYSNSSEKRESTPGASEIRGTRRRRSDKTRAKAVRRPTKKKKSVQVDPTPVEVISFDHPGDIGGNLLQEKQRGKGKIRHKQVM</sequence>
<feature type="region of interest" description="Disordered" evidence="1">
    <location>
        <begin position="589"/>
        <end position="608"/>
    </location>
</feature>
<accession>A0A2B7X2M4</accession>
<proteinExistence type="predicted"/>
<feature type="compositionally biased region" description="Low complexity" evidence="1">
    <location>
        <begin position="685"/>
        <end position="700"/>
    </location>
</feature>
<comment type="caution">
    <text evidence="2">The sequence shown here is derived from an EMBL/GenBank/DDBJ whole genome shotgun (WGS) entry which is preliminary data.</text>
</comment>
<feature type="region of interest" description="Disordered" evidence="1">
    <location>
        <begin position="654"/>
        <end position="840"/>
    </location>
</feature>
<evidence type="ECO:0000313" key="3">
    <source>
        <dbReference type="Proteomes" id="UP000223968"/>
    </source>
</evidence>